<dbReference type="AlphaFoldDB" id="A0A2P6TKX9"/>
<keyword evidence="2" id="KW-1133">Transmembrane helix</keyword>
<feature type="transmembrane region" description="Helical" evidence="2">
    <location>
        <begin position="565"/>
        <end position="583"/>
    </location>
</feature>
<keyword evidence="4" id="KW-1185">Reference proteome</keyword>
<feature type="transmembrane region" description="Helical" evidence="2">
    <location>
        <begin position="100"/>
        <end position="121"/>
    </location>
</feature>
<evidence type="ECO:0000313" key="3">
    <source>
        <dbReference type="EMBL" id="PRW44950.1"/>
    </source>
</evidence>
<dbReference type="GO" id="GO:0010150">
    <property type="term" value="P:leaf senescence"/>
    <property type="evidence" value="ECO:0007669"/>
    <property type="project" value="InterPro"/>
</dbReference>
<evidence type="ECO:0000256" key="2">
    <source>
        <dbReference type="SAM" id="Phobius"/>
    </source>
</evidence>
<feature type="transmembrane region" description="Helical" evidence="2">
    <location>
        <begin position="128"/>
        <end position="149"/>
    </location>
</feature>
<dbReference type="GO" id="GO:0006952">
    <property type="term" value="P:defense response"/>
    <property type="evidence" value="ECO:0007669"/>
    <property type="project" value="InterPro"/>
</dbReference>
<feature type="transmembrane region" description="Helical" evidence="2">
    <location>
        <begin position="595"/>
        <end position="616"/>
    </location>
</feature>
<dbReference type="PANTHER" id="PTHR35322">
    <property type="entry name" value="PROTEIN CPR-5"/>
    <property type="match status" value="1"/>
</dbReference>
<dbReference type="GO" id="GO:0010090">
    <property type="term" value="P:trichome morphogenesis"/>
    <property type="evidence" value="ECO:0007669"/>
    <property type="project" value="InterPro"/>
</dbReference>
<proteinExistence type="predicted"/>
<keyword evidence="2" id="KW-0812">Transmembrane</keyword>
<feature type="region of interest" description="Disordered" evidence="1">
    <location>
        <begin position="647"/>
        <end position="677"/>
    </location>
</feature>
<comment type="caution">
    <text evidence="3">The sequence shown here is derived from an EMBL/GenBank/DDBJ whole genome shotgun (WGS) entry which is preliminary data.</text>
</comment>
<protein>
    <submittedName>
        <fullName evidence="3">CPR-5-like</fullName>
    </submittedName>
</protein>
<name>A0A2P6TKX9_CHLSO</name>
<feature type="transmembrane region" description="Helical" evidence="2">
    <location>
        <begin position="263"/>
        <end position="282"/>
    </location>
</feature>
<gene>
    <name evidence="3" type="ORF">C2E21_6398</name>
</gene>
<feature type="transmembrane region" description="Helical" evidence="2">
    <location>
        <begin position="302"/>
        <end position="320"/>
    </location>
</feature>
<dbReference type="InterPro" id="IPR044708">
    <property type="entry name" value="CPR5"/>
</dbReference>
<feature type="compositionally biased region" description="Low complexity" evidence="1">
    <location>
        <begin position="655"/>
        <end position="667"/>
    </location>
</feature>
<dbReference type="OrthoDB" id="514877at2759"/>
<keyword evidence="2" id="KW-0472">Membrane</keyword>
<reference evidence="3 4" key="1">
    <citation type="journal article" date="2018" name="Plant J.">
        <title>Genome sequences of Chlorella sorokiniana UTEX 1602 and Micractinium conductrix SAG 241.80: implications to maltose excretion by a green alga.</title>
        <authorList>
            <person name="Arriola M.B."/>
            <person name="Velmurugan N."/>
            <person name="Zhang Y."/>
            <person name="Plunkett M.H."/>
            <person name="Hondzo H."/>
            <person name="Barney B.M."/>
        </authorList>
    </citation>
    <scope>NUCLEOTIDE SEQUENCE [LARGE SCALE GENOMIC DNA]</scope>
    <source>
        <strain evidence="4">UTEX 1602</strain>
    </source>
</reference>
<accession>A0A2P6TKX9</accession>
<evidence type="ECO:0000313" key="4">
    <source>
        <dbReference type="Proteomes" id="UP000239899"/>
    </source>
</evidence>
<organism evidence="3 4">
    <name type="scientific">Chlorella sorokiniana</name>
    <name type="common">Freshwater green alga</name>
    <dbReference type="NCBI Taxonomy" id="3076"/>
    <lineage>
        <taxon>Eukaryota</taxon>
        <taxon>Viridiplantae</taxon>
        <taxon>Chlorophyta</taxon>
        <taxon>core chlorophytes</taxon>
        <taxon>Trebouxiophyceae</taxon>
        <taxon>Chlorellales</taxon>
        <taxon>Chlorellaceae</taxon>
        <taxon>Chlorella clade</taxon>
        <taxon>Chlorella</taxon>
    </lineage>
</organism>
<dbReference type="PANTHER" id="PTHR35322:SF2">
    <property type="entry name" value="PROTEIN CPR-5"/>
    <property type="match status" value="1"/>
</dbReference>
<dbReference type="Proteomes" id="UP000239899">
    <property type="component" value="Unassembled WGS sequence"/>
</dbReference>
<feature type="transmembrane region" description="Helical" evidence="2">
    <location>
        <begin position="161"/>
        <end position="183"/>
    </location>
</feature>
<evidence type="ECO:0000256" key="1">
    <source>
        <dbReference type="SAM" id="MobiDB-lite"/>
    </source>
</evidence>
<sequence>MLQPEDASDVQAAAQLVLTMCRSMHVDPAQLSAGERLQLIYTMLQAWQAQQGRRHAEEMSRLGSEANVLRSQQRDIAASQAARQAAKDAYKLSLERTAGFRALCSDTLTFGLVVMVAAGTYQLLSRGVLATIAAHCPVVALGGGSWGLWAAWRTAEALGCYVLSLGDALLGLAVLLAAPWLVYRSGLLSDYHTMPVSKLFIGLGLICGVAGYAAVGKLGGSRPVWLAAWEAWVALHIAFSAAAHRMQRISLRASQRPVAGTHAAGGAAAATAAAVDAAAGMYEDAGPWLPLAILLVLPDTMSKTMFILGLLLCSLALASAKGDHRPHPRPKPDHDPVERCMKRENCLGDGWHSVCAVNPAGETGAFPNKCFLRCANKAPGAHWEALYSYKTSRHCIRNWQTDPASRNAAPSKPGAAAAAAQRILRGRGACSLKAALLLCALGTLGSCIYGLTQTHTTIVPGTLGVLRQAEGLTSTALAAGDRLLLSLTDLGNATQVLAQQLEAAGPAYTPLTAQPLQQLGSSGEQLGAAAAVLQDVLSTLRPATLGAMQQAETSYLPLARSGETMWVLAWALGMVYLAAKSLACCSALDEAGRLSAALLASGSCALAAALLACAWLRRIDRLGDHGCCYMHSLRDWSLEGQHYVGGEGGDEEHPAAGPAGKQAAGDGPKLEPLNFAK</sequence>
<feature type="transmembrane region" description="Helical" evidence="2">
    <location>
        <begin position="195"/>
        <end position="214"/>
    </location>
</feature>
<dbReference type="EMBL" id="LHPG02000012">
    <property type="protein sequence ID" value="PRW44950.1"/>
    <property type="molecule type" value="Genomic_DNA"/>
</dbReference>